<feature type="compositionally biased region" description="Acidic residues" evidence="1">
    <location>
        <begin position="74"/>
        <end position="83"/>
    </location>
</feature>
<organism evidence="2 3">
    <name type="scientific">Solea senegalensis</name>
    <name type="common">Senegalese sole</name>
    <dbReference type="NCBI Taxonomy" id="28829"/>
    <lineage>
        <taxon>Eukaryota</taxon>
        <taxon>Metazoa</taxon>
        <taxon>Chordata</taxon>
        <taxon>Craniata</taxon>
        <taxon>Vertebrata</taxon>
        <taxon>Euteleostomi</taxon>
        <taxon>Actinopterygii</taxon>
        <taxon>Neopterygii</taxon>
        <taxon>Teleostei</taxon>
        <taxon>Neoteleostei</taxon>
        <taxon>Acanthomorphata</taxon>
        <taxon>Carangaria</taxon>
        <taxon>Pleuronectiformes</taxon>
        <taxon>Pleuronectoidei</taxon>
        <taxon>Soleidae</taxon>
        <taxon>Solea</taxon>
    </lineage>
</organism>
<keyword evidence="3" id="KW-1185">Reference proteome</keyword>
<sequence length="156" mass="17633">MVTNGRRCSRYFDNNRRLKADWTEAKGVDDMSTINPTKGGITYHIIPGIKAKLITQVIIILMSNDMLRQRAIDSQEEEEEEDDAARGNDSGALPDDSELQQQQQETRLSLSRQPKTPSASFVFLLRKRTSERDEPLTSSSVSTVRKRRWCFGAAVG</sequence>
<evidence type="ECO:0000313" key="3">
    <source>
        <dbReference type="Proteomes" id="UP000693946"/>
    </source>
</evidence>
<evidence type="ECO:0000256" key="1">
    <source>
        <dbReference type="SAM" id="MobiDB-lite"/>
    </source>
</evidence>
<gene>
    <name evidence="2" type="ORF">JOB18_006230</name>
</gene>
<feature type="region of interest" description="Disordered" evidence="1">
    <location>
        <begin position="71"/>
        <end position="116"/>
    </location>
</feature>
<comment type="caution">
    <text evidence="2">The sequence shown here is derived from an EMBL/GenBank/DDBJ whole genome shotgun (WGS) entry which is preliminary data.</text>
</comment>
<proteinExistence type="predicted"/>
<dbReference type="Proteomes" id="UP000693946">
    <property type="component" value="Unassembled WGS sequence"/>
</dbReference>
<reference evidence="2 3" key="1">
    <citation type="journal article" date="2021" name="Sci. Rep.">
        <title>Chromosome anchoring in Senegalese sole (Solea senegalensis) reveals sex-associated markers and genome rearrangements in flatfish.</title>
        <authorList>
            <person name="Guerrero-Cozar I."/>
            <person name="Gomez-Garrido J."/>
            <person name="Berbel C."/>
            <person name="Martinez-Blanch J.F."/>
            <person name="Alioto T."/>
            <person name="Claros M.G."/>
            <person name="Gagnaire P.A."/>
            <person name="Manchado M."/>
        </authorList>
    </citation>
    <scope>NUCLEOTIDE SEQUENCE [LARGE SCALE GENOMIC DNA]</scope>
    <source>
        <strain evidence="2">Sse05_10M</strain>
    </source>
</reference>
<evidence type="ECO:0000313" key="2">
    <source>
        <dbReference type="EMBL" id="KAG7468810.1"/>
    </source>
</evidence>
<name>A0AAV6PLN3_SOLSE</name>
<feature type="compositionally biased region" description="Polar residues" evidence="1">
    <location>
        <begin position="99"/>
        <end position="116"/>
    </location>
</feature>
<accession>A0AAV6PLN3</accession>
<protein>
    <submittedName>
        <fullName evidence="2">Uncharacterized protein</fullName>
    </submittedName>
</protein>
<dbReference type="AlphaFoldDB" id="A0AAV6PLN3"/>
<dbReference type="EMBL" id="JAGKHQ010000420">
    <property type="protein sequence ID" value="KAG7468810.1"/>
    <property type="molecule type" value="Genomic_DNA"/>
</dbReference>